<reference evidence="1" key="1">
    <citation type="journal article" date="2023" name="Science">
        <title>Genome structures resolve the early diversification of teleost fishes.</title>
        <authorList>
            <person name="Parey E."/>
            <person name="Louis A."/>
            <person name="Montfort J."/>
            <person name="Bouchez O."/>
            <person name="Roques C."/>
            <person name="Iampietro C."/>
            <person name="Lluch J."/>
            <person name="Castinel A."/>
            <person name="Donnadieu C."/>
            <person name="Desvignes T."/>
            <person name="Floi Bucao C."/>
            <person name="Jouanno E."/>
            <person name="Wen M."/>
            <person name="Mejri S."/>
            <person name="Dirks R."/>
            <person name="Jansen H."/>
            <person name="Henkel C."/>
            <person name="Chen W.J."/>
            <person name="Zahm M."/>
            <person name="Cabau C."/>
            <person name="Klopp C."/>
            <person name="Thompson A.W."/>
            <person name="Robinson-Rechavi M."/>
            <person name="Braasch I."/>
            <person name="Lecointre G."/>
            <person name="Bobe J."/>
            <person name="Postlethwait J.H."/>
            <person name="Berthelot C."/>
            <person name="Roest Crollius H."/>
            <person name="Guiguen Y."/>
        </authorList>
    </citation>
    <scope>NUCLEOTIDE SEQUENCE</scope>
    <source>
        <strain evidence="1">WJC10195</strain>
    </source>
</reference>
<evidence type="ECO:0000313" key="2">
    <source>
        <dbReference type="Proteomes" id="UP001152622"/>
    </source>
</evidence>
<proteinExistence type="predicted"/>
<dbReference type="EMBL" id="JAINUF010000022">
    <property type="protein sequence ID" value="KAJ8333961.1"/>
    <property type="molecule type" value="Genomic_DNA"/>
</dbReference>
<evidence type="ECO:0000313" key="1">
    <source>
        <dbReference type="EMBL" id="KAJ8333961.1"/>
    </source>
</evidence>
<protein>
    <submittedName>
        <fullName evidence="1">Uncharacterized protein</fullName>
    </submittedName>
</protein>
<gene>
    <name evidence="1" type="ORF">SKAU_G00412800</name>
</gene>
<comment type="caution">
    <text evidence="1">The sequence shown here is derived from an EMBL/GenBank/DDBJ whole genome shotgun (WGS) entry which is preliminary data.</text>
</comment>
<keyword evidence="2" id="KW-1185">Reference proteome</keyword>
<organism evidence="1 2">
    <name type="scientific">Synaphobranchus kaupii</name>
    <name type="common">Kaup's arrowtooth eel</name>
    <dbReference type="NCBI Taxonomy" id="118154"/>
    <lineage>
        <taxon>Eukaryota</taxon>
        <taxon>Metazoa</taxon>
        <taxon>Chordata</taxon>
        <taxon>Craniata</taxon>
        <taxon>Vertebrata</taxon>
        <taxon>Euteleostomi</taxon>
        <taxon>Actinopterygii</taxon>
        <taxon>Neopterygii</taxon>
        <taxon>Teleostei</taxon>
        <taxon>Anguilliformes</taxon>
        <taxon>Synaphobranchidae</taxon>
        <taxon>Synaphobranchus</taxon>
    </lineage>
</organism>
<dbReference type="Proteomes" id="UP001152622">
    <property type="component" value="Chromosome 22"/>
</dbReference>
<dbReference type="AlphaFoldDB" id="A0A9Q1IBX7"/>
<accession>A0A9Q1IBX7</accession>
<name>A0A9Q1IBX7_SYNKA</name>
<sequence length="111" mass="13128">MPVKHCFISFSQERIHQCTWRSGLCPARCCSSRERPASSPWETYLYQKRKNEGKILKTPVCQLSQAQQEKTRQQWRSYQKKHRALDKIMNFTPESYHCCSIVLNVECAVLF</sequence>